<reference evidence="5" key="2">
    <citation type="journal article" date="2021" name="PeerJ">
        <title>Extensive microbial diversity within the chicken gut microbiome revealed by metagenomics and culture.</title>
        <authorList>
            <person name="Gilroy R."/>
            <person name="Ravi A."/>
            <person name="Getino M."/>
            <person name="Pursley I."/>
            <person name="Horton D.L."/>
            <person name="Alikhan N.F."/>
            <person name="Baker D."/>
            <person name="Gharbi K."/>
            <person name="Hall N."/>
            <person name="Watson M."/>
            <person name="Adriaenssens E.M."/>
            <person name="Foster-Nyarko E."/>
            <person name="Jarju S."/>
            <person name="Secka A."/>
            <person name="Antonio M."/>
            <person name="Oren A."/>
            <person name="Chaudhuri R.R."/>
            <person name="La Ragione R."/>
            <person name="Hildebrand F."/>
            <person name="Pallen M.J."/>
        </authorList>
    </citation>
    <scope>NUCLEOTIDE SEQUENCE</scope>
    <source>
        <strain evidence="5">10669</strain>
    </source>
</reference>
<accession>A0A9D1T1Y5</accession>
<reference evidence="5" key="1">
    <citation type="submission" date="2020-10" db="EMBL/GenBank/DDBJ databases">
        <authorList>
            <person name="Gilroy R."/>
        </authorList>
    </citation>
    <scope>NUCLEOTIDE SEQUENCE</scope>
    <source>
        <strain evidence="5">10669</strain>
    </source>
</reference>
<evidence type="ECO:0000256" key="2">
    <source>
        <dbReference type="ARBA" id="ARBA00022741"/>
    </source>
</evidence>
<keyword evidence="3 5" id="KW-0067">ATP-binding</keyword>
<dbReference type="InterPro" id="IPR003593">
    <property type="entry name" value="AAA+_ATPase"/>
</dbReference>
<keyword evidence="2" id="KW-0547">Nucleotide-binding</keyword>
<dbReference type="Proteomes" id="UP000886812">
    <property type="component" value="Unassembled WGS sequence"/>
</dbReference>
<evidence type="ECO:0000313" key="6">
    <source>
        <dbReference type="Proteomes" id="UP000886812"/>
    </source>
</evidence>
<dbReference type="GO" id="GO:0005524">
    <property type="term" value="F:ATP binding"/>
    <property type="evidence" value="ECO:0007669"/>
    <property type="project" value="UniProtKB-KW"/>
</dbReference>
<dbReference type="InterPro" id="IPR003439">
    <property type="entry name" value="ABC_transporter-like_ATP-bd"/>
</dbReference>
<dbReference type="PANTHER" id="PTHR43023:SF3">
    <property type="entry name" value="PROTEIN TRIGALACTOSYLDIACYLGLYCEROL 3, CHLOROPLASTIC"/>
    <property type="match status" value="1"/>
</dbReference>
<dbReference type="InterPro" id="IPR017871">
    <property type="entry name" value="ABC_transporter-like_CS"/>
</dbReference>
<organism evidence="5 6">
    <name type="scientific">Candidatus Spyradosoma merdigallinarum</name>
    <dbReference type="NCBI Taxonomy" id="2840950"/>
    <lineage>
        <taxon>Bacteria</taxon>
        <taxon>Pseudomonadati</taxon>
        <taxon>Verrucomicrobiota</taxon>
        <taxon>Opitutia</taxon>
        <taxon>Opitutia incertae sedis</taxon>
        <taxon>Candidatus Spyradosoma</taxon>
    </lineage>
</organism>
<evidence type="ECO:0000256" key="3">
    <source>
        <dbReference type="ARBA" id="ARBA00022840"/>
    </source>
</evidence>
<dbReference type="PANTHER" id="PTHR43023">
    <property type="entry name" value="PROTEIN TRIGALACTOSYLDIACYLGLYCEROL 3, CHLOROPLASTIC"/>
    <property type="match status" value="1"/>
</dbReference>
<dbReference type="SMART" id="SM00382">
    <property type="entry name" value="AAA"/>
    <property type="match status" value="1"/>
</dbReference>
<dbReference type="PROSITE" id="PS50893">
    <property type="entry name" value="ABC_TRANSPORTER_2"/>
    <property type="match status" value="1"/>
</dbReference>
<gene>
    <name evidence="5" type="ORF">IAC75_05665</name>
</gene>
<evidence type="ECO:0000259" key="4">
    <source>
        <dbReference type="PROSITE" id="PS50893"/>
    </source>
</evidence>
<protein>
    <submittedName>
        <fullName evidence="5">ATP-binding cassette domain-containing protein</fullName>
    </submittedName>
</protein>
<name>A0A9D1T1Y5_9BACT</name>
<dbReference type="PROSITE" id="PS00211">
    <property type="entry name" value="ABC_TRANSPORTER_1"/>
    <property type="match status" value="1"/>
</dbReference>
<sequence>METTGPQEKRRALIDVRRLAIGYGNEPAIMRNLNFSVSAGEIFIIMGGSGCGKSSLLRCLIGLLRPRSGEVLLFGKKLNDAAPRERDALLRRIGVMYQGGALWSSMTLLENVSLPLEEYTTLNAREREEVARCKLALVGLSAAAEKYPSEISGGMAKRASIARAIALDPEILFFDEPGAGLDPIASKELDDLTLNIRESLGTTIVIVTHELDSIFAVGDRALFLDAKTKTAGALGAPRELLASGREDIRRFLTRAGTMNFS</sequence>
<dbReference type="GO" id="GO:0016887">
    <property type="term" value="F:ATP hydrolysis activity"/>
    <property type="evidence" value="ECO:0007669"/>
    <property type="project" value="InterPro"/>
</dbReference>
<dbReference type="Pfam" id="PF00005">
    <property type="entry name" value="ABC_tran"/>
    <property type="match status" value="1"/>
</dbReference>
<dbReference type="SUPFAM" id="SSF52540">
    <property type="entry name" value="P-loop containing nucleoside triphosphate hydrolases"/>
    <property type="match status" value="1"/>
</dbReference>
<comment type="caution">
    <text evidence="5">The sequence shown here is derived from an EMBL/GenBank/DDBJ whole genome shotgun (WGS) entry which is preliminary data.</text>
</comment>
<keyword evidence="1" id="KW-0813">Transport</keyword>
<evidence type="ECO:0000313" key="5">
    <source>
        <dbReference type="EMBL" id="HIV04617.1"/>
    </source>
</evidence>
<proteinExistence type="predicted"/>
<dbReference type="AlphaFoldDB" id="A0A9D1T1Y5"/>
<evidence type="ECO:0000256" key="1">
    <source>
        <dbReference type="ARBA" id="ARBA00022448"/>
    </source>
</evidence>
<dbReference type="EMBL" id="DVOG01000146">
    <property type="protein sequence ID" value="HIV04617.1"/>
    <property type="molecule type" value="Genomic_DNA"/>
</dbReference>
<dbReference type="InterPro" id="IPR027417">
    <property type="entry name" value="P-loop_NTPase"/>
</dbReference>
<feature type="domain" description="ABC transporter" evidence="4">
    <location>
        <begin position="11"/>
        <end position="251"/>
    </location>
</feature>
<dbReference type="Gene3D" id="3.40.50.300">
    <property type="entry name" value="P-loop containing nucleotide triphosphate hydrolases"/>
    <property type="match status" value="1"/>
</dbReference>